<evidence type="ECO:0000313" key="2">
    <source>
        <dbReference type="EMBL" id="MQY10680.1"/>
    </source>
</evidence>
<sequence>MSAMPRFLPSCEAYPGLSWTRSTYSTGANNCVEVSPLPPGGLAVRDSKQPDGPALVFTPHAWADFLGAVRNGEF</sequence>
<dbReference type="AlphaFoldDB" id="A0A7K0CB53"/>
<feature type="domain" description="DUF397" evidence="1">
    <location>
        <begin position="18"/>
        <end position="70"/>
    </location>
</feature>
<evidence type="ECO:0000259" key="1">
    <source>
        <dbReference type="Pfam" id="PF04149"/>
    </source>
</evidence>
<proteinExistence type="predicted"/>
<reference evidence="2 3" key="1">
    <citation type="submission" date="2019-10" db="EMBL/GenBank/DDBJ databases">
        <title>Streptomyces smaragdinus sp. nov. and Streptomyces fabii sp. nov., isolated from the gut of fungus growing-termite Macrotermes natalensis.</title>
        <authorList>
            <person name="Schwitalla J."/>
            <person name="Benndorf R."/>
            <person name="Martin K."/>
            <person name="De Beer W."/>
            <person name="Kaster A.-K."/>
            <person name="Vollmers J."/>
            <person name="Poulsen M."/>
            <person name="Beemelmanns C."/>
        </authorList>
    </citation>
    <scope>NUCLEOTIDE SEQUENCE [LARGE SCALE GENOMIC DNA]</scope>
    <source>
        <strain evidence="2 3">RB5</strain>
    </source>
</reference>
<name>A0A7K0CB53_9ACTN</name>
<dbReference type="Proteomes" id="UP000466345">
    <property type="component" value="Unassembled WGS sequence"/>
</dbReference>
<evidence type="ECO:0000313" key="3">
    <source>
        <dbReference type="Proteomes" id="UP000466345"/>
    </source>
</evidence>
<dbReference type="RefSeq" id="WP_153450036.1">
    <property type="nucleotide sequence ID" value="NZ_WEGJ01000002.1"/>
</dbReference>
<organism evidence="2 3">
    <name type="scientific">Streptomyces smaragdinus</name>
    <dbReference type="NCBI Taxonomy" id="2585196"/>
    <lineage>
        <taxon>Bacteria</taxon>
        <taxon>Bacillati</taxon>
        <taxon>Actinomycetota</taxon>
        <taxon>Actinomycetes</taxon>
        <taxon>Kitasatosporales</taxon>
        <taxon>Streptomycetaceae</taxon>
        <taxon>Streptomyces</taxon>
    </lineage>
</organism>
<comment type="caution">
    <text evidence="2">The sequence shown here is derived from an EMBL/GenBank/DDBJ whole genome shotgun (WGS) entry which is preliminary data.</text>
</comment>
<dbReference type="EMBL" id="WEGJ01000002">
    <property type="protein sequence ID" value="MQY10680.1"/>
    <property type="molecule type" value="Genomic_DNA"/>
</dbReference>
<keyword evidence="3" id="KW-1185">Reference proteome</keyword>
<dbReference type="Pfam" id="PF04149">
    <property type="entry name" value="DUF397"/>
    <property type="match status" value="1"/>
</dbReference>
<gene>
    <name evidence="2" type="ORF">SRB5_07930</name>
</gene>
<dbReference type="OrthoDB" id="4233552at2"/>
<dbReference type="InterPro" id="IPR007278">
    <property type="entry name" value="DUF397"/>
</dbReference>
<accession>A0A7K0CB53</accession>
<protein>
    <recommendedName>
        <fullName evidence="1">DUF397 domain-containing protein</fullName>
    </recommendedName>
</protein>